<feature type="domain" description="NERD" evidence="1">
    <location>
        <begin position="41"/>
        <end position="157"/>
    </location>
</feature>
<gene>
    <name evidence="2" type="ORF">OEV98_06640</name>
</gene>
<evidence type="ECO:0000313" key="3">
    <source>
        <dbReference type="Proteomes" id="UP001209318"/>
    </source>
</evidence>
<dbReference type="InterPro" id="IPR011528">
    <property type="entry name" value="NERD"/>
</dbReference>
<evidence type="ECO:0000259" key="1">
    <source>
        <dbReference type="PROSITE" id="PS50965"/>
    </source>
</evidence>
<evidence type="ECO:0000313" key="2">
    <source>
        <dbReference type="EMBL" id="MCU9613228.1"/>
    </source>
</evidence>
<dbReference type="RefSeq" id="WP_263072438.1">
    <property type="nucleotide sequence ID" value="NZ_JAOUSF010000002.1"/>
</dbReference>
<reference evidence="2" key="1">
    <citation type="submission" date="2022-10" db="EMBL/GenBank/DDBJ databases">
        <title>Description of Fervidibacillus gen. nov. in the family Fervidibacillaceae fam. nov. with two species, Fervidibacillus albus sp. nov., and Fervidibacillus halotolerans sp. nov., isolated from tidal flat sediments.</title>
        <authorList>
            <person name="Kwon K.K."/>
            <person name="Yang S.-H."/>
        </authorList>
    </citation>
    <scope>NUCLEOTIDE SEQUENCE</scope>
    <source>
        <strain evidence="2">JCM 19140</strain>
    </source>
</reference>
<dbReference type="PROSITE" id="PS50965">
    <property type="entry name" value="NERD"/>
    <property type="match status" value="1"/>
</dbReference>
<sequence length="322" mass="37140">MNVKPYELPADVCKYGALNGRLIRSHKLKAAISAEFKKMMAGQHGEKELYYHLQYLPYDKFFILHDVRLVEHGRVFQMDVIVFTSGRVFILEVKNFKGFIFFNEISQLVHQREDGSEEVYNNPVTQVEKQKLQLQSWLAQNGLPAIPIETFVVIGNSTKFHPTKNQFSKYLHKIIPISNIHSVIVETCNKSNRPILNGNGIQQLSTTFLSSHIPLERDLLSKYNISKNDLLTGVQCPNCAALPMKRVHGKWVCLHCQHEGKMDFVHALNDYYLLIDESISVRQAMEFLHVPSDHVVTYMMQKAKYKRVGRTAGSRYVLRYVK</sequence>
<comment type="caution">
    <text evidence="2">The sequence shown here is derived from an EMBL/GenBank/DDBJ whole genome shotgun (WGS) entry which is preliminary data.</text>
</comment>
<dbReference type="EMBL" id="JAOUSF010000002">
    <property type="protein sequence ID" value="MCU9613228.1"/>
    <property type="molecule type" value="Genomic_DNA"/>
</dbReference>
<dbReference type="Proteomes" id="UP001209318">
    <property type="component" value="Unassembled WGS sequence"/>
</dbReference>
<dbReference type="Pfam" id="PF08378">
    <property type="entry name" value="NERD"/>
    <property type="match status" value="1"/>
</dbReference>
<name>A0AAE3LSX3_9BACI</name>
<proteinExistence type="predicted"/>
<dbReference type="AlphaFoldDB" id="A0AAE3LSX3"/>
<protein>
    <submittedName>
        <fullName evidence="2">NERD domain-containing protein</fullName>
    </submittedName>
</protein>
<keyword evidence="3" id="KW-1185">Reference proteome</keyword>
<organism evidence="2 3">
    <name type="scientific">Perspicuibacillus lycopersici</name>
    <dbReference type="NCBI Taxonomy" id="1325689"/>
    <lineage>
        <taxon>Bacteria</taxon>
        <taxon>Bacillati</taxon>
        <taxon>Bacillota</taxon>
        <taxon>Bacilli</taxon>
        <taxon>Bacillales</taxon>
        <taxon>Bacillaceae</taxon>
        <taxon>Perspicuibacillus</taxon>
    </lineage>
</organism>
<accession>A0AAE3LSX3</accession>